<dbReference type="RefSeq" id="WP_106159063.1">
    <property type="nucleotide sequence ID" value="NZ_PVTT01000001.1"/>
</dbReference>
<proteinExistence type="predicted"/>
<dbReference type="Proteomes" id="UP000238801">
    <property type="component" value="Unassembled WGS sequence"/>
</dbReference>
<sequence length="253" mass="26692">MRLALLLLALVWGGPLHAQEAIPLGDGRVLTALGTGVEEGANGLRTLVLETRAEFDPEPYGPVPSSAFGRIHQAICENVVRGNPGAVAAMDVQRFRLIQTFRPEEGAPVVHRSLFDLDGGDCLHVPALGPGVPAVVTLPGGRVVALRHLEAGDTPDELEMTLETATEGDARFSLSNQNIAFEACAVLAPRVLARRAEGGAPPPRAIRVSIENRRPGPPDARAIESYRFAVVDGACVTGLGPAIEAELREAFAP</sequence>
<gene>
    <name evidence="2" type="ORF">BCF33_0165</name>
</gene>
<name>A0A2T0X6M3_9RHOB</name>
<feature type="signal peptide" evidence="1">
    <location>
        <begin position="1"/>
        <end position="18"/>
    </location>
</feature>
<organism evidence="2 3">
    <name type="scientific">Hasllibacter halocynthiae</name>
    <dbReference type="NCBI Taxonomy" id="595589"/>
    <lineage>
        <taxon>Bacteria</taxon>
        <taxon>Pseudomonadati</taxon>
        <taxon>Pseudomonadota</taxon>
        <taxon>Alphaproteobacteria</taxon>
        <taxon>Rhodobacterales</taxon>
        <taxon>Roseobacteraceae</taxon>
        <taxon>Hasllibacter</taxon>
    </lineage>
</organism>
<accession>A0A2T0X6M3</accession>
<evidence type="ECO:0000313" key="3">
    <source>
        <dbReference type="Proteomes" id="UP000238801"/>
    </source>
</evidence>
<reference evidence="2 3" key="1">
    <citation type="submission" date="2018-03" db="EMBL/GenBank/DDBJ databases">
        <title>Genomic Encyclopedia of Archaeal and Bacterial Type Strains, Phase II (KMG-II): from individual species to whole genera.</title>
        <authorList>
            <person name="Goeker M."/>
        </authorList>
    </citation>
    <scope>NUCLEOTIDE SEQUENCE [LARGE SCALE GENOMIC DNA]</scope>
    <source>
        <strain evidence="2 3">DSM 29318</strain>
    </source>
</reference>
<evidence type="ECO:0000256" key="1">
    <source>
        <dbReference type="SAM" id="SignalP"/>
    </source>
</evidence>
<evidence type="ECO:0000313" key="2">
    <source>
        <dbReference type="EMBL" id="PRY94573.1"/>
    </source>
</evidence>
<protein>
    <submittedName>
        <fullName evidence="2">Uncharacterized protein</fullName>
    </submittedName>
</protein>
<keyword evidence="1" id="KW-0732">Signal</keyword>
<feature type="chain" id="PRO_5015598348" evidence="1">
    <location>
        <begin position="19"/>
        <end position="253"/>
    </location>
</feature>
<comment type="caution">
    <text evidence="2">The sequence shown here is derived from an EMBL/GenBank/DDBJ whole genome shotgun (WGS) entry which is preliminary data.</text>
</comment>
<dbReference type="EMBL" id="PVTT01000001">
    <property type="protein sequence ID" value="PRY94573.1"/>
    <property type="molecule type" value="Genomic_DNA"/>
</dbReference>
<dbReference type="OrthoDB" id="7960368at2"/>
<dbReference type="AlphaFoldDB" id="A0A2T0X6M3"/>
<keyword evidence="3" id="KW-1185">Reference proteome</keyword>